<dbReference type="Proteomes" id="UP001197806">
    <property type="component" value="Unassembled WGS sequence"/>
</dbReference>
<feature type="transmembrane region" description="Helical" evidence="1">
    <location>
        <begin position="55"/>
        <end position="81"/>
    </location>
</feature>
<evidence type="ECO:0000256" key="1">
    <source>
        <dbReference type="SAM" id="Phobius"/>
    </source>
</evidence>
<dbReference type="RefSeq" id="WP_221826742.1">
    <property type="nucleotide sequence ID" value="NZ_JACLPZ010000065.1"/>
</dbReference>
<dbReference type="AlphaFoldDB" id="A0AAW4R2I1"/>
<feature type="transmembrane region" description="Helical" evidence="1">
    <location>
        <begin position="15"/>
        <end position="34"/>
    </location>
</feature>
<accession>A0AAW4R2I1</accession>
<comment type="caution">
    <text evidence="2">The sequence shown here is derived from an EMBL/GenBank/DDBJ whole genome shotgun (WGS) entry which is preliminary data.</text>
</comment>
<dbReference type="Pfam" id="PF12173">
    <property type="entry name" value="BacteriocIIc_cy"/>
    <property type="match status" value="1"/>
</dbReference>
<keyword evidence="1" id="KW-1133">Transmembrane helix</keyword>
<sequence>MQLNFLRQHLNLSKWEIGILSTVLAAVVMLSMNIDINFICDQMGITISGPKWRKLTDYVAAGGSLGTGFALIVGITLPAWILEAAAAFGIYAA</sequence>
<gene>
    <name evidence="2" type="ORF">H7U08_30835</name>
</gene>
<dbReference type="InterPro" id="IPR020970">
    <property type="entry name" value="Bacteriocin_IIc"/>
</dbReference>
<keyword evidence="1" id="KW-0472">Membrane</keyword>
<proteinExistence type="predicted"/>
<protein>
    <submittedName>
        <fullName evidence="2">Class IIc cyclic bacteriocin</fullName>
    </submittedName>
</protein>
<evidence type="ECO:0000313" key="2">
    <source>
        <dbReference type="EMBL" id="MBY0040882.1"/>
    </source>
</evidence>
<organism evidence="2 3">
    <name type="scientific">Bacillus cereus</name>
    <dbReference type="NCBI Taxonomy" id="1396"/>
    <lineage>
        <taxon>Bacteria</taxon>
        <taxon>Bacillati</taxon>
        <taxon>Bacillota</taxon>
        <taxon>Bacilli</taxon>
        <taxon>Bacillales</taxon>
        <taxon>Bacillaceae</taxon>
        <taxon>Bacillus</taxon>
        <taxon>Bacillus cereus group</taxon>
    </lineage>
</organism>
<keyword evidence="1" id="KW-0812">Transmembrane</keyword>
<reference evidence="2" key="1">
    <citation type="submission" date="2020-08" db="EMBL/GenBank/DDBJ databases">
        <title>Fungal Genomes of the International Space Station.</title>
        <authorList>
            <person name="Seuylemezian A."/>
            <person name="Singh N.K."/>
            <person name="Wood J."/>
            <person name="Venkateswaran K."/>
        </authorList>
    </citation>
    <scope>NUCLEOTIDE SEQUENCE</scope>
    <source>
        <strain evidence="2">I2-B2</strain>
    </source>
</reference>
<dbReference type="EMBL" id="JACLPZ010000065">
    <property type="protein sequence ID" value="MBY0040882.1"/>
    <property type="molecule type" value="Genomic_DNA"/>
</dbReference>
<name>A0AAW4R2I1_BACCE</name>
<evidence type="ECO:0000313" key="3">
    <source>
        <dbReference type="Proteomes" id="UP001197806"/>
    </source>
</evidence>